<gene>
    <name evidence="1" type="ORF">LYB30171_01246</name>
</gene>
<name>A0ABM8UF77_9GAMM</name>
<protein>
    <recommendedName>
        <fullName evidence="3">DUF3182 family protein</fullName>
    </recommendedName>
</protein>
<reference evidence="1 2" key="1">
    <citation type="submission" date="2021-04" db="EMBL/GenBank/DDBJ databases">
        <authorList>
            <person name="Rodrigo-Torres L."/>
            <person name="Arahal R. D."/>
            <person name="Lucena T."/>
        </authorList>
    </citation>
    <scope>NUCLEOTIDE SEQUENCE [LARGE SCALE GENOMIC DNA]</scope>
    <source>
        <strain evidence="1 2">CECT 30171</strain>
    </source>
</reference>
<dbReference type="EMBL" id="OU015430">
    <property type="protein sequence ID" value="CAG4972581.1"/>
    <property type="molecule type" value="Genomic_DNA"/>
</dbReference>
<evidence type="ECO:0008006" key="3">
    <source>
        <dbReference type="Google" id="ProtNLM"/>
    </source>
</evidence>
<dbReference type="RefSeq" id="WP_215220168.1">
    <property type="nucleotide sequence ID" value="NZ_OU015430.1"/>
</dbReference>
<accession>A0ABM8UF77</accession>
<dbReference type="SUPFAM" id="SSF56059">
    <property type="entry name" value="Glutathione synthetase ATP-binding domain-like"/>
    <property type="match status" value="1"/>
</dbReference>
<evidence type="ECO:0000313" key="1">
    <source>
        <dbReference type="EMBL" id="CAG4972581.1"/>
    </source>
</evidence>
<proteinExistence type="predicted"/>
<sequence length="369" mass="39154">MSAKTAVYLLPAAGRAGARDHTASTRHDLAQRLAAVLGHEFRGDYDPTAPLPGGPCYFIPADTLCAAEAEALGIHGEHDLFGGVVPHPFLTTKTISHPAIGPDARVPEGWSHALWQHMGDAVLPGFSAFTPADVREAGRRLLGRGPVRLKLANGIGGSGQSTAADTAELDAAIAALDPGDVHRHGVVVELNLDAPVTYSIGCVTVGNWQIAYHGTQQNTVDHRGNEVYGGSDLDVVRGGFDALLQLDLTSAQRLAVEYAMRYDAAVSRAYPGFFASRRNYDVASGTDRTGGDQCGVLEQSWRIGGASPAEIAALDAFNRDPALHRVRVQCCERYADQPPPTGATVHYRGDDGQAGMLCKYSLVTERHAA</sequence>
<keyword evidence="2" id="KW-1185">Reference proteome</keyword>
<organism evidence="1 2">
    <name type="scientific">Novilysobacter luteus</name>
    <dbReference type="NCBI Taxonomy" id="2822368"/>
    <lineage>
        <taxon>Bacteria</taxon>
        <taxon>Pseudomonadati</taxon>
        <taxon>Pseudomonadota</taxon>
        <taxon>Gammaproteobacteria</taxon>
        <taxon>Lysobacterales</taxon>
        <taxon>Lysobacteraceae</taxon>
        <taxon>Novilysobacter</taxon>
    </lineage>
</organism>
<dbReference type="Proteomes" id="UP000680116">
    <property type="component" value="Chromosome"/>
</dbReference>
<dbReference type="Pfam" id="PF11379">
    <property type="entry name" value="DUF3182"/>
    <property type="match status" value="1"/>
</dbReference>
<evidence type="ECO:0000313" key="2">
    <source>
        <dbReference type="Proteomes" id="UP000680116"/>
    </source>
</evidence>
<dbReference type="InterPro" id="IPR021519">
    <property type="entry name" value="DUF3182"/>
</dbReference>